<comment type="cofactor">
    <cofactor evidence="1">
        <name>Mg(2+)</name>
        <dbReference type="ChEBI" id="CHEBI:18420"/>
    </cofactor>
</comment>
<evidence type="ECO:0000256" key="2">
    <source>
        <dbReference type="ARBA" id="ARBA00022801"/>
    </source>
</evidence>
<dbReference type="Gene3D" id="3.90.79.10">
    <property type="entry name" value="Nucleoside Triphosphate Pyrophosphohydrolase"/>
    <property type="match status" value="1"/>
</dbReference>
<dbReference type="GO" id="GO:0016787">
    <property type="term" value="F:hydrolase activity"/>
    <property type="evidence" value="ECO:0007669"/>
    <property type="project" value="UniProtKB-KW"/>
</dbReference>
<evidence type="ECO:0000256" key="1">
    <source>
        <dbReference type="ARBA" id="ARBA00001946"/>
    </source>
</evidence>
<dbReference type="RefSeq" id="WP_102112184.1">
    <property type="nucleotide sequence ID" value="NZ_BMGN01000002.1"/>
</dbReference>
<dbReference type="SUPFAM" id="SSF55811">
    <property type="entry name" value="Nudix"/>
    <property type="match status" value="1"/>
</dbReference>
<dbReference type="OrthoDB" id="9761969at2"/>
<dbReference type="PANTHER" id="PTHR43222">
    <property type="entry name" value="NUDIX HYDROLASE 23"/>
    <property type="match status" value="1"/>
</dbReference>
<dbReference type="KEGG" id="ncb:C0V82_09820"/>
<dbReference type="InterPro" id="IPR000086">
    <property type="entry name" value="NUDIX_hydrolase_dom"/>
</dbReference>
<sequence length="191" mass="20888">MNTPPADPARLSPPPPTNGPRVRMVPPGEDRERLVCPDCSYIAYENPKIVVGAVVTDDAGRFLLCRRAIQPRKGFWTLPAGYMELNETTEHGAAREAMEEAGACIAIDALLAVYNIPRISQVQMIYRARLSDPAIAAGPESLEVGMFAWKDIPWDELAFPSVVWALHEWREKAGQSGFAPGTNPPPPVEGL</sequence>
<evidence type="ECO:0000313" key="5">
    <source>
        <dbReference type="Proteomes" id="UP000234752"/>
    </source>
</evidence>
<gene>
    <name evidence="4" type="ORF">C0V82_09820</name>
</gene>
<accession>A0A2K9NBJ2</accession>
<protein>
    <submittedName>
        <fullName evidence="4">NUDIX hydrolase</fullName>
    </submittedName>
</protein>
<dbReference type="PANTHER" id="PTHR43222:SF2">
    <property type="entry name" value="NUDIX HYDROLASE 23, CHLOROPLASTIC"/>
    <property type="match status" value="1"/>
</dbReference>
<keyword evidence="2 4" id="KW-0378">Hydrolase</keyword>
<dbReference type="Pfam" id="PF00293">
    <property type="entry name" value="NUDIX"/>
    <property type="match status" value="1"/>
</dbReference>
<organism evidence="4 5">
    <name type="scientific">Niveispirillum cyanobacteriorum</name>
    <dbReference type="NCBI Taxonomy" id="1612173"/>
    <lineage>
        <taxon>Bacteria</taxon>
        <taxon>Pseudomonadati</taxon>
        <taxon>Pseudomonadota</taxon>
        <taxon>Alphaproteobacteria</taxon>
        <taxon>Rhodospirillales</taxon>
        <taxon>Azospirillaceae</taxon>
        <taxon>Niveispirillum</taxon>
    </lineage>
</organism>
<dbReference type="InterPro" id="IPR029401">
    <property type="entry name" value="Nudix_N"/>
</dbReference>
<feature type="region of interest" description="Disordered" evidence="3">
    <location>
        <begin position="1"/>
        <end position="22"/>
    </location>
</feature>
<evidence type="ECO:0000256" key="3">
    <source>
        <dbReference type="SAM" id="MobiDB-lite"/>
    </source>
</evidence>
<dbReference type="InterPro" id="IPR015797">
    <property type="entry name" value="NUDIX_hydrolase-like_dom_sf"/>
</dbReference>
<dbReference type="Gene3D" id="2.20.70.10">
    <property type="match status" value="1"/>
</dbReference>
<dbReference type="InterPro" id="IPR020084">
    <property type="entry name" value="NUDIX_hydrolase_CS"/>
</dbReference>
<dbReference type="PROSITE" id="PS51462">
    <property type="entry name" value="NUDIX"/>
    <property type="match status" value="1"/>
</dbReference>
<dbReference type="EMBL" id="CP025611">
    <property type="protein sequence ID" value="AUN30500.1"/>
    <property type="molecule type" value="Genomic_DNA"/>
</dbReference>
<name>A0A2K9NBJ2_9PROT</name>
<dbReference type="CDD" id="cd04511">
    <property type="entry name" value="NUDIX_Hydrolase"/>
    <property type="match status" value="1"/>
</dbReference>
<proteinExistence type="predicted"/>
<evidence type="ECO:0000313" key="4">
    <source>
        <dbReference type="EMBL" id="AUN30500.1"/>
    </source>
</evidence>
<dbReference type="Proteomes" id="UP000234752">
    <property type="component" value="Chromosome eg_1"/>
</dbReference>
<feature type="compositionally biased region" description="Pro residues" evidence="3">
    <location>
        <begin position="1"/>
        <end position="18"/>
    </location>
</feature>
<dbReference type="Pfam" id="PF14803">
    <property type="entry name" value="Zn_ribbon_Nudix"/>
    <property type="match status" value="1"/>
</dbReference>
<keyword evidence="5" id="KW-1185">Reference proteome</keyword>
<reference evidence="4 5" key="1">
    <citation type="submission" date="2017-12" db="EMBL/GenBank/DDBJ databases">
        <title>Genomes of bacteria within cyanobacterial aggregates.</title>
        <authorList>
            <person name="Cai H."/>
        </authorList>
    </citation>
    <scope>NUCLEOTIDE SEQUENCE [LARGE SCALE GENOMIC DNA]</scope>
    <source>
        <strain evidence="4 5">TH16</strain>
    </source>
</reference>
<dbReference type="PROSITE" id="PS00893">
    <property type="entry name" value="NUDIX_BOX"/>
    <property type="match status" value="1"/>
</dbReference>
<dbReference type="AlphaFoldDB" id="A0A2K9NBJ2"/>